<evidence type="ECO:0000256" key="2">
    <source>
        <dbReference type="ARBA" id="ARBA00023002"/>
    </source>
</evidence>
<feature type="domain" description="FAD/NAD(P)-binding" evidence="4">
    <location>
        <begin position="251"/>
        <end position="560"/>
    </location>
</feature>
<proteinExistence type="predicted"/>
<dbReference type="PRINTS" id="PR00368">
    <property type="entry name" value="FADPNR"/>
</dbReference>
<dbReference type="GO" id="GO:0004791">
    <property type="term" value="F:thioredoxin-disulfide reductase (NADPH) activity"/>
    <property type="evidence" value="ECO:0007669"/>
    <property type="project" value="UniProtKB-EC"/>
</dbReference>
<dbReference type="Proteomes" id="UP000029839">
    <property type="component" value="Unassembled WGS sequence"/>
</dbReference>
<evidence type="ECO:0000313" key="5">
    <source>
        <dbReference type="EMBL" id="KGM12487.1"/>
    </source>
</evidence>
<dbReference type="AlphaFoldDB" id="A0A0A0BXQ5"/>
<name>A0A0A0BXQ5_9CELL</name>
<comment type="catalytic activity">
    <reaction evidence="3">
        <text>[thioredoxin]-dithiol + NADP(+) = [thioredoxin]-disulfide + NADPH + H(+)</text>
        <dbReference type="Rhea" id="RHEA:20345"/>
        <dbReference type="Rhea" id="RHEA-COMP:10698"/>
        <dbReference type="Rhea" id="RHEA-COMP:10700"/>
        <dbReference type="ChEBI" id="CHEBI:15378"/>
        <dbReference type="ChEBI" id="CHEBI:29950"/>
        <dbReference type="ChEBI" id="CHEBI:50058"/>
        <dbReference type="ChEBI" id="CHEBI:57783"/>
        <dbReference type="ChEBI" id="CHEBI:58349"/>
        <dbReference type="EC" id="1.8.1.9"/>
    </reaction>
</comment>
<dbReference type="EMBL" id="AXCY01000004">
    <property type="protein sequence ID" value="KGM12487.1"/>
    <property type="molecule type" value="Genomic_DNA"/>
</dbReference>
<keyword evidence="1" id="KW-0285">Flavoprotein</keyword>
<dbReference type="PANTHER" id="PTHR48105">
    <property type="entry name" value="THIOREDOXIN REDUCTASE 1-RELATED-RELATED"/>
    <property type="match status" value="1"/>
</dbReference>
<evidence type="ECO:0000256" key="1">
    <source>
        <dbReference type="ARBA" id="ARBA00022630"/>
    </source>
</evidence>
<dbReference type="InterPro" id="IPR023753">
    <property type="entry name" value="FAD/NAD-binding_dom"/>
</dbReference>
<comment type="caution">
    <text evidence="5">The sequence shown here is derived from an EMBL/GenBank/DDBJ whole genome shotgun (WGS) entry which is preliminary data.</text>
</comment>
<gene>
    <name evidence="5" type="ORF">N868_11905</name>
</gene>
<organism evidence="5 6">
    <name type="scientific">Cellulomonas carbonis T26</name>
    <dbReference type="NCBI Taxonomy" id="947969"/>
    <lineage>
        <taxon>Bacteria</taxon>
        <taxon>Bacillati</taxon>
        <taxon>Actinomycetota</taxon>
        <taxon>Actinomycetes</taxon>
        <taxon>Micrococcales</taxon>
        <taxon>Cellulomonadaceae</taxon>
        <taxon>Cellulomonas</taxon>
    </lineage>
</organism>
<dbReference type="Gene3D" id="3.50.50.60">
    <property type="entry name" value="FAD/NAD(P)-binding domain"/>
    <property type="match status" value="2"/>
</dbReference>
<keyword evidence="6" id="KW-1185">Reference proteome</keyword>
<evidence type="ECO:0000256" key="3">
    <source>
        <dbReference type="ARBA" id="ARBA00048132"/>
    </source>
</evidence>
<dbReference type="Pfam" id="PF07992">
    <property type="entry name" value="Pyr_redox_2"/>
    <property type="match status" value="1"/>
</dbReference>
<dbReference type="OrthoDB" id="109585at2"/>
<reference evidence="5 6" key="2">
    <citation type="journal article" date="2015" name="Stand. Genomic Sci.">
        <title>Draft genome sequence of Cellulomonas carbonis T26(T) and comparative analysis of six Cellulomonas genomes.</title>
        <authorList>
            <person name="Zhuang W."/>
            <person name="Zhang S."/>
            <person name="Xia X."/>
            <person name="Wang G."/>
        </authorList>
    </citation>
    <scope>NUCLEOTIDE SEQUENCE [LARGE SCALE GENOMIC DNA]</scope>
    <source>
        <strain evidence="5 6">T26</strain>
    </source>
</reference>
<evidence type="ECO:0000313" key="6">
    <source>
        <dbReference type="Proteomes" id="UP000029839"/>
    </source>
</evidence>
<dbReference type="InterPro" id="IPR050097">
    <property type="entry name" value="Ferredoxin-NADP_redctase_2"/>
</dbReference>
<sequence length="573" mass="61007">MTADPPAGPDDVAVARRPAVVLVTRDDASASVTGEQLVDRYGRDYDVVVHGGADAVADARATLDRLATDDVPVALLLVGVGGADPDGLEVLGELCTHAPGSMRACLIRWGDFSTAGPVFEAVTLGRVDRWMLRTGTRPDEELHRLVTEALEEWRAREGQGFDAVEVVGEVWSARSQGLRDSFARNRIPTRFRDAATAEGRRALADLHLTQPRLPVVVLRFTPDPVVLEDPTDVEIADAFGLVRPLPADARFDVVIVGAGPAGLGAAVYAASEGLRTLVVEQQAVGGQAGTSSMIRNYLGFPSGISGSRLAELAYRQAWTFGSGFHFMRAATGLRTEDEWRVLALSDGGEVRSRSVVVATGASYRRLGVPELEALTGRGVFYGAATTQAPAMRGRHVYVAGGANSAGQAAIHLARYADRVTLLVRRPTITETMSDYLVRQVAADPVIDVRTRTAVVGGTGTEFLETLRLRDVDTGEEESVEGVLFVLIGSEPRTEWLGGCVARDRWGSLVTGPDLLGADVDPPWLLDRAPLMLETSTPGVLAAGDVRRGSVKRVASAVGEGALAVHLLHQYLAG</sequence>
<evidence type="ECO:0000259" key="4">
    <source>
        <dbReference type="Pfam" id="PF07992"/>
    </source>
</evidence>
<accession>A0A0A0BXQ5</accession>
<dbReference type="RefSeq" id="WP_052425823.1">
    <property type="nucleotide sequence ID" value="NZ_AXCY01000004.1"/>
</dbReference>
<dbReference type="SUPFAM" id="SSF51905">
    <property type="entry name" value="FAD/NAD(P)-binding domain"/>
    <property type="match status" value="1"/>
</dbReference>
<protein>
    <submittedName>
        <fullName evidence="5">Chemotaxis protein CheY</fullName>
    </submittedName>
</protein>
<dbReference type="InterPro" id="IPR036188">
    <property type="entry name" value="FAD/NAD-bd_sf"/>
</dbReference>
<keyword evidence="2" id="KW-0560">Oxidoreductase</keyword>
<dbReference type="PRINTS" id="PR00469">
    <property type="entry name" value="PNDRDTASEII"/>
</dbReference>
<reference evidence="5 6" key="1">
    <citation type="submission" date="2013-08" db="EMBL/GenBank/DDBJ databases">
        <title>Genome sequencing of Cellulomonas carbonis T26.</title>
        <authorList>
            <person name="Chen F."/>
            <person name="Li Y."/>
            <person name="Wang G."/>
        </authorList>
    </citation>
    <scope>NUCLEOTIDE SEQUENCE [LARGE SCALE GENOMIC DNA]</scope>
    <source>
        <strain evidence="5 6">T26</strain>
    </source>
</reference>